<dbReference type="PANTHER" id="PTHR31252:SF11">
    <property type="entry name" value="DUF4419 DOMAIN-CONTAINING PROTEIN"/>
    <property type="match status" value="1"/>
</dbReference>
<accession>A0A9P5Y7Y9</accession>
<evidence type="ECO:0000313" key="2">
    <source>
        <dbReference type="Proteomes" id="UP000807353"/>
    </source>
</evidence>
<dbReference type="InterPro" id="IPR025533">
    <property type="entry name" value="DUF4419"/>
</dbReference>
<evidence type="ECO:0000313" key="1">
    <source>
        <dbReference type="EMBL" id="KAF9463844.1"/>
    </source>
</evidence>
<proteinExistence type="predicted"/>
<dbReference type="AlphaFoldDB" id="A0A9P5Y7Y9"/>
<gene>
    <name evidence="1" type="ORF">BDZ94DRAFT_1257569</name>
</gene>
<comment type="caution">
    <text evidence="1">The sequence shown here is derived from an EMBL/GenBank/DDBJ whole genome shotgun (WGS) entry which is preliminary data.</text>
</comment>
<dbReference type="Proteomes" id="UP000807353">
    <property type="component" value="Unassembled WGS sequence"/>
</dbReference>
<organism evidence="1 2">
    <name type="scientific">Collybia nuda</name>
    <dbReference type="NCBI Taxonomy" id="64659"/>
    <lineage>
        <taxon>Eukaryota</taxon>
        <taxon>Fungi</taxon>
        <taxon>Dikarya</taxon>
        <taxon>Basidiomycota</taxon>
        <taxon>Agaricomycotina</taxon>
        <taxon>Agaricomycetes</taxon>
        <taxon>Agaricomycetidae</taxon>
        <taxon>Agaricales</taxon>
        <taxon>Tricholomatineae</taxon>
        <taxon>Clitocybaceae</taxon>
        <taxon>Collybia</taxon>
    </lineage>
</organism>
<dbReference type="EMBL" id="MU150258">
    <property type="protein sequence ID" value="KAF9463844.1"/>
    <property type="molecule type" value="Genomic_DNA"/>
</dbReference>
<name>A0A9P5Y7Y9_9AGAR</name>
<dbReference type="Pfam" id="PF14388">
    <property type="entry name" value="DUF4419"/>
    <property type="match status" value="1"/>
</dbReference>
<dbReference type="OrthoDB" id="9978173at2759"/>
<dbReference type="PANTHER" id="PTHR31252">
    <property type="entry name" value="DUF4419 DOMAIN-CONTAINING PROTEIN"/>
    <property type="match status" value="1"/>
</dbReference>
<reference evidence="1" key="1">
    <citation type="submission" date="2020-11" db="EMBL/GenBank/DDBJ databases">
        <authorList>
            <consortium name="DOE Joint Genome Institute"/>
            <person name="Ahrendt S."/>
            <person name="Riley R."/>
            <person name="Andreopoulos W."/>
            <person name="Labutti K."/>
            <person name="Pangilinan J."/>
            <person name="Ruiz-Duenas F.J."/>
            <person name="Barrasa J.M."/>
            <person name="Sanchez-Garcia M."/>
            <person name="Camarero S."/>
            <person name="Miyauchi S."/>
            <person name="Serrano A."/>
            <person name="Linde D."/>
            <person name="Babiker R."/>
            <person name="Drula E."/>
            <person name="Ayuso-Fernandez I."/>
            <person name="Pacheco R."/>
            <person name="Padilla G."/>
            <person name="Ferreira P."/>
            <person name="Barriuso J."/>
            <person name="Kellner H."/>
            <person name="Castanera R."/>
            <person name="Alfaro M."/>
            <person name="Ramirez L."/>
            <person name="Pisabarro A.G."/>
            <person name="Kuo A."/>
            <person name="Tritt A."/>
            <person name="Lipzen A."/>
            <person name="He G."/>
            <person name="Yan M."/>
            <person name="Ng V."/>
            <person name="Cullen D."/>
            <person name="Martin F."/>
            <person name="Rosso M.-N."/>
            <person name="Henrissat B."/>
            <person name="Hibbett D."/>
            <person name="Martinez A.T."/>
            <person name="Grigoriev I.V."/>
        </authorList>
    </citation>
    <scope>NUCLEOTIDE SEQUENCE</scope>
    <source>
        <strain evidence="1">CBS 247.69</strain>
    </source>
</reference>
<sequence>MPAHFTVATHPANQIKITGKLDTPLDLLNQSWGAKQQSLTCGELLQSSIANVDLPSIQPQQNGFFLTAIAAYNGHHHLIIRPDDVWIAILAQFNFYVNAHAEELRSQFVQHEGKKALEVTAAGTRYTVDFGALANQMTAEIHKNVIDEELRSWVLPDFSTTSKNDTVTCAVLMMATMKTYFSYTMSLACGIPSVTLQGEKSDWEKLLLRLDKLPTFGPEPAAWAKLLRPILRRFVQAFDGEPDVDFWGQICHRHSNFSGPDYLSGWITAFSVWSSEGKWHGPSLSSIESPEDTSGGLSDTFGPRQTKLILDGVVYPHINANRDVSVGFCEVDVNLNDNGKIFDCLMVSGHVGYRVEGNADTLRPFPAWFMFTKGDPKPTPEWGW</sequence>
<protein>
    <submittedName>
        <fullName evidence="1">Uncharacterized protein</fullName>
    </submittedName>
</protein>
<keyword evidence="2" id="KW-1185">Reference proteome</keyword>